<keyword evidence="2" id="KW-0143">Chaperone</keyword>
<name>A0A2V0PFL6_9CHLO</name>
<dbReference type="Gene3D" id="1.20.120.790">
    <property type="entry name" value="Heat shock protein 90, C-terminal domain"/>
    <property type="match status" value="1"/>
</dbReference>
<evidence type="ECO:0000256" key="1">
    <source>
        <dbReference type="ARBA" id="ARBA00008239"/>
    </source>
</evidence>
<dbReference type="AlphaFoldDB" id="A0A2V0PFL6"/>
<dbReference type="Proteomes" id="UP000247498">
    <property type="component" value="Unassembled WGS sequence"/>
</dbReference>
<dbReference type="OrthoDB" id="1870935at2759"/>
<evidence type="ECO:0000313" key="4">
    <source>
        <dbReference type="EMBL" id="GBF98644.1"/>
    </source>
</evidence>
<dbReference type="InParanoid" id="A0A2V0PFL6"/>
<gene>
    <name evidence="4" type="ORF">Rsub_11638</name>
</gene>
<comment type="caution">
    <text evidence="4">The sequence shown here is derived from an EMBL/GenBank/DDBJ whole genome shotgun (WGS) entry which is preliminary data.</text>
</comment>
<dbReference type="InterPro" id="IPR020568">
    <property type="entry name" value="Ribosomal_Su5_D2-typ_SF"/>
</dbReference>
<proteinExistence type="inferred from homology"/>
<evidence type="ECO:0000256" key="3">
    <source>
        <dbReference type="SAM" id="MobiDB-lite"/>
    </source>
</evidence>
<feature type="region of interest" description="Disordered" evidence="3">
    <location>
        <begin position="53"/>
        <end position="73"/>
    </location>
</feature>
<dbReference type="Pfam" id="PF00183">
    <property type="entry name" value="HSP90"/>
    <property type="match status" value="1"/>
</dbReference>
<comment type="similarity">
    <text evidence="1">Belongs to the heat shock protein 90 family.</text>
</comment>
<feature type="non-terminal residue" evidence="4">
    <location>
        <position position="1"/>
    </location>
</feature>
<dbReference type="GO" id="GO:0005524">
    <property type="term" value="F:ATP binding"/>
    <property type="evidence" value="ECO:0007669"/>
    <property type="project" value="InterPro"/>
</dbReference>
<accession>A0A2V0PFL6</accession>
<dbReference type="SUPFAM" id="SSF54211">
    <property type="entry name" value="Ribosomal protein S5 domain 2-like"/>
    <property type="match status" value="1"/>
</dbReference>
<dbReference type="InterPro" id="IPR001404">
    <property type="entry name" value="Hsp90_fam"/>
</dbReference>
<dbReference type="STRING" id="307507.A0A2V0PFL6"/>
<dbReference type="EMBL" id="BDRX01000131">
    <property type="protein sequence ID" value="GBF98644.1"/>
    <property type="molecule type" value="Genomic_DNA"/>
</dbReference>
<dbReference type="SUPFAM" id="SSF110942">
    <property type="entry name" value="HSP90 C-terminal domain"/>
    <property type="match status" value="1"/>
</dbReference>
<dbReference type="InterPro" id="IPR037196">
    <property type="entry name" value="HSP90_C"/>
</dbReference>
<evidence type="ECO:0000313" key="5">
    <source>
        <dbReference type="Proteomes" id="UP000247498"/>
    </source>
</evidence>
<reference evidence="4 5" key="1">
    <citation type="journal article" date="2018" name="Sci. Rep.">
        <title>Raphidocelis subcapitata (=Pseudokirchneriella subcapitata) provides an insight into genome evolution and environmental adaptations in the Sphaeropleales.</title>
        <authorList>
            <person name="Suzuki S."/>
            <person name="Yamaguchi H."/>
            <person name="Nakajima N."/>
            <person name="Kawachi M."/>
        </authorList>
    </citation>
    <scope>NUCLEOTIDE SEQUENCE [LARGE SCALE GENOMIC DNA]</scope>
    <source>
        <strain evidence="4 5">NIES-35</strain>
    </source>
</reference>
<dbReference type="Gene3D" id="3.30.230.80">
    <property type="match status" value="1"/>
</dbReference>
<dbReference type="GO" id="GO:0140662">
    <property type="term" value="F:ATP-dependent protein folding chaperone"/>
    <property type="evidence" value="ECO:0007669"/>
    <property type="project" value="InterPro"/>
</dbReference>
<organism evidence="4 5">
    <name type="scientific">Raphidocelis subcapitata</name>
    <dbReference type="NCBI Taxonomy" id="307507"/>
    <lineage>
        <taxon>Eukaryota</taxon>
        <taxon>Viridiplantae</taxon>
        <taxon>Chlorophyta</taxon>
        <taxon>core chlorophytes</taxon>
        <taxon>Chlorophyceae</taxon>
        <taxon>CS clade</taxon>
        <taxon>Sphaeropleales</taxon>
        <taxon>Selenastraceae</taxon>
        <taxon>Raphidocelis</taxon>
    </lineage>
</organism>
<dbReference type="GO" id="GO:0016887">
    <property type="term" value="F:ATP hydrolysis activity"/>
    <property type="evidence" value="ECO:0007669"/>
    <property type="project" value="InterPro"/>
</dbReference>
<evidence type="ECO:0000256" key="2">
    <source>
        <dbReference type="ARBA" id="ARBA00023186"/>
    </source>
</evidence>
<dbReference type="PANTHER" id="PTHR11528">
    <property type="entry name" value="HEAT SHOCK PROTEIN 90 FAMILY MEMBER"/>
    <property type="match status" value="1"/>
</dbReference>
<sequence>WLSFLRGLVDSDTLPLNVSREMLQAHSSLKTIRKKLVRKVLDHLKRLADEEAKCAEERKEGGGKEGDKENPKECSRYSDFWKEFGRSIKLGVIEDSTNRLRLAKLLRFRTSKSPDAPTSLDAYVSGVKLSARLASTPCVVVAGRFGQTANMERIMRAQALGDGAAAAAARAQRALEINPRHPLIKALLARVESDADDATAAESAALLFETALLESGYALDDPKARAGSEH</sequence>
<protein>
    <submittedName>
        <fullName evidence="4">Endoplasmin</fullName>
    </submittedName>
</protein>
<dbReference type="GO" id="GO:0051082">
    <property type="term" value="F:unfolded protein binding"/>
    <property type="evidence" value="ECO:0007669"/>
    <property type="project" value="InterPro"/>
</dbReference>
<keyword evidence="5" id="KW-1185">Reference proteome</keyword>